<dbReference type="SUPFAM" id="SSF46548">
    <property type="entry name" value="alpha-helical ferredoxin"/>
    <property type="match status" value="1"/>
</dbReference>
<dbReference type="SUPFAM" id="SSF103501">
    <property type="entry name" value="Respiratory nitrate reductase 1 gamma chain"/>
    <property type="match status" value="1"/>
</dbReference>
<keyword evidence="4 11" id="KW-0812">Transmembrane</keyword>
<keyword evidence="6 11" id="KW-1133">Transmembrane helix</keyword>
<dbReference type="PROSITE" id="PS00198">
    <property type="entry name" value="4FE4S_FER_1"/>
    <property type="match status" value="1"/>
</dbReference>
<feature type="transmembrane region" description="Helical" evidence="11">
    <location>
        <begin position="21"/>
        <end position="39"/>
    </location>
</feature>
<keyword evidence="3" id="KW-0004">4Fe-4S</keyword>
<evidence type="ECO:0000259" key="12">
    <source>
        <dbReference type="PROSITE" id="PS51379"/>
    </source>
</evidence>
<feature type="transmembrane region" description="Helical" evidence="11">
    <location>
        <begin position="188"/>
        <end position="208"/>
    </location>
</feature>
<evidence type="ECO:0000256" key="11">
    <source>
        <dbReference type="SAM" id="Phobius"/>
    </source>
</evidence>
<dbReference type="GO" id="GO:0046872">
    <property type="term" value="F:metal ion binding"/>
    <property type="evidence" value="ECO:0007669"/>
    <property type="project" value="UniProtKB-KW"/>
</dbReference>
<evidence type="ECO:0000256" key="1">
    <source>
        <dbReference type="ARBA" id="ARBA00004651"/>
    </source>
</evidence>
<dbReference type="AlphaFoldDB" id="A0A7C0YA91"/>
<proteinExistence type="predicted"/>
<sequence length="663" mass="75435">MINPQEITRHVCWNIPLLFKILVYVGGLGTIALAVWSVYQRVQIWKKGREEDRKDNLKERLIFAAKNVFFHTRILKDQYPGIMHLAIFWGFLVLLIGTILVAIEADVPFVHFYYGAFYLLVSLALDIAGLVLIIGICMALYRRLKEKPDRLQPEKAEDNLILYLLLAVAVTGFLTEAVRIAAQGFPKFELYSIVGFILAIPLNIVGINGTLAHRFFWFIHMVCSFAFIAYIGYSKLLHIVVTPASIVFRDRRSYGVVDPIPDMEEAESFGLTKIEELSWKQLMDLDACMRCGRCQEACPAHSTDKPLSPKNLIQDLKEHMNDRLAKGKDPEECTPYQKISDDVLWACTTCAACMEECPAYIEHIDKIVEMRRYLSLMEGRIPEELNQTFRNMENNYNPWGVGFANRADWAEGLDIPLLSENGSAEYLLWVGCAGAYDDRYKKVLKALVEILKAANIDFAILGTEEKCCGDWARRLGNEYLFWMMAVENVEVLNGYNVRKVITACPHGYHTLKNEYPQFGGNYQVIHHTQLIAQLLEEGKISLKKSLEGTFTYHDSCYLGRHNGIYDEPRKILQRLGLSLKEMEKNREKGFCCGAGGGRMWLEEKTGTRINYVRCDHALALNPQGIATACPFCLTMFDDGLKAKDKIEEIQLKDIAELVAEAIK</sequence>
<evidence type="ECO:0000256" key="10">
    <source>
        <dbReference type="ARBA" id="ARBA00023136"/>
    </source>
</evidence>
<dbReference type="Pfam" id="PF02665">
    <property type="entry name" value="Nitrate_red_gam"/>
    <property type="match status" value="1"/>
</dbReference>
<feature type="transmembrane region" description="Helical" evidence="11">
    <location>
        <begin position="161"/>
        <end position="182"/>
    </location>
</feature>
<comment type="subcellular location">
    <subcellularLocation>
        <location evidence="1">Cell membrane</location>
        <topology evidence="1">Multi-pass membrane protein</topology>
    </subcellularLocation>
</comment>
<dbReference type="InterPro" id="IPR051460">
    <property type="entry name" value="HdrC_iron-sulfur_subunit"/>
</dbReference>
<evidence type="ECO:0000256" key="7">
    <source>
        <dbReference type="ARBA" id="ARBA00023002"/>
    </source>
</evidence>
<evidence type="ECO:0000256" key="8">
    <source>
        <dbReference type="ARBA" id="ARBA00023004"/>
    </source>
</evidence>
<comment type="caution">
    <text evidence="13">The sequence shown here is derived from an EMBL/GenBank/DDBJ whole genome shotgun (WGS) entry which is preliminary data.</text>
</comment>
<keyword evidence="5" id="KW-0479">Metal-binding</keyword>
<evidence type="ECO:0000256" key="4">
    <source>
        <dbReference type="ARBA" id="ARBA00022692"/>
    </source>
</evidence>
<dbReference type="Proteomes" id="UP000885690">
    <property type="component" value="Unassembled WGS sequence"/>
</dbReference>
<dbReference type="EMBL" id="DQWS01000025">
    <property type="protein sequence ID" value="HDD52558.1"/>
    <property type="molecule type" value="Genomic_DNA"/>
</dbReference>
<dbReference type="Pfam" id="PF13183">
    <property type="entry name" value="Fer4_8"/>
    <property type="match status" value="1"/>
</dbReference>
<dbReference type="InterPro" id="IPR009051">
    <property type="entry name" value="Helical_ferredxn"/>
</dbReference>
<dbReference type="InterPro" id="IPR017896">
    <property type="entry name" value="4Fe4S_Fe-S-bd"/>
</dbReference>
<keyword evidence="10 11" id="KW-0472">Membrane</keyword>
<evidence type="ECO:0000256" key="5">
    <source>
        <dbReference type="ARBA" id="ARBA00022723"/>
    </source>
</evidence>
<dbReference type="InterPro" id="IPR017900">
    <property type="entry name" value="4Fe4S_Fe_S_CS"/>
</dbReference>
<dbReference type="InterPro" id="IPR023234">
    <property type="entry name" value="NarG-like_domain"/>
</dbReference>
<keyword evidence="9" id="KW-0411">Iron-sulfur</keyword>
<gene>
    <name evidence="13" type="ORF">ENF32_00620</name>
</gene>
<dbReference type="InterPro" id="IPR004017">
    <property type="entry name" value="Cys_rich_dom"/>
</dbReference>
<keyword evidence="8" id="KW-0408">Iron</keyword>
<dbReference type="PROSITE" id="PS51379">
    <property type="entry name" value="4FE4S_FER_2"/>
    <property type="match status" value="1"/>
</dbReference>
<evidence type="ECO:0000256" key="2">
    <source>
        <dbReference type="ARBA" id="ARBA00022475"/>
    </source>
</evidence>
<keyword evidence="7" id="KW-0560">Oxidoreductase</keyword>
<dbReference type="PANTHER" id="PTHR43255:SF1">
    <property type="entry name" value="IRON-SULFUR-BINDING OXIDOREDUCTASE FADF-RELATED"/>
    <property type="match status" value="1"/>
</dbReference>
<evidence type="ECO:0000256" key="6">
    <source>
        <dbReference type="ARBA" id="ARBA00022989"/>
    </source>
</evidence>
<organism evidence="13">
    <name type="scientific">Thermosulfidibacter takaii</name>
    <dbReference type="NCBI Taxonomy" id="412593"/>
    <lineage>
        <taxon>Bacteria</taxon>
        <taxon>Pseudomonadati</taxon>
        <taxon>Thermosulfidibacterota</taxon>
        <taxon>Thermosulfidibacteria</taxon>
        <taxon>Thermosulfidibacterales</taxon>
        <taxon>Thermosulfidibacteraceae</taxon>
    </lineage>
</organism>
<dbReference type="InterPro" id="IPR036197">
    <property type="entry name" value="NarG-like_sf"/>
</dbReference>
<feature type="domain" description="4Fe-4S ferredoxin-type" evidence="12">
    <location>
        <begin position="279"/>
        <end position="308"/>
    </location>
</feature>
<dbReference type="Pfam" id="PF02754">
    <property type="entry name" value="CCG"/>
    <property type="match status" value="2"/>
</dbReference>
<feature type="transmembrane region" description="Helical" evidence="11">
    <location>
        <begin position="215"/>
        <end position="233"/>
    </location>
</feature>
<dbReference type="Gene3D" id="1.10.1060.10">
    <property type="entry name" value="Alpha-helical ferredoxin"/>
    <property type="match status" value="1"/>
</dbReference>
<feature type="transmembrane region" description="Helical" evidence="11">
    <location>
        <begin position="82"/>
        <end position="103"/>
    </location>
</feature>
<evidence type="ECO:0000256" key="9">
    <source>
        <dbReference type="ARBA" id="ARBA00023014"/>
    </source>
</evidence>
<feature type="transmembrane region" description="Helical" evidence="11">
    <location>
        <begin position="115"/>
        <end position="141"/>
    </location>
</feature>
<reference evidence="13" key="1">
    <citation type="journal article" date="2020" name="mSystems">
        <title>Genome- and Community-Level Interaction Insights into Carbon Utilization and Element Cycling Functions of Hydrothermarchaeota in Hydrothermal Sediment.</title>
        <authorList>
            <person name="Zhou Z."/>
            <person name="Liu Y."/>
            <person name="Xu W."/>
            <person name="Pan J."/>
            <person name="Luo Z.H."/>
            <person name="Li M."/>
        </authorList>
    </citation>
    <scope>NUCLEOTIDE SEQUENCE [LARGE SCALE GENOMIC DNA]</scope>
    <source>
        <strain evidence="13">HyVt-115</strain>
    </source>
</reference>
<accession>A0A7C0YA91</accession>
<name>A0A7C0YA91_9BACT</name>
<evidence type="ECO:0000256" key="3">
    <source>
        <dbReference type="ARBA" id="ARBA00022485"/>
    </source>
</evidence>
<dbReference type="PANTHER" id="PTHR43255">
    <property type="entry name" value="IRON-SULFUR-BINDING OXIDOREDUCTASE FADF-RELATED-RELATED"/>
    <property type="match status" value="1"/>
</dbReference>
<dbReference type="GO" id="GO:0016491">
    <property type="term" value="F:oxidoreductase activity"/>
    <property type="evidence" value="ECO:0007669"/>
    <property type="project" value="UniProtKB-KW"/>
</dbReference>
<evidence type="ECO:0000313" key="13">
    <source>
        <dbReference type="EMBL" id="HDD52558.1"/>
    </source>
</evidence>
<dbReference type="Gene3D" id="1.20.950.20">
    <property type="entry name" value="Transmembrane di-heme cytochromes, Chain C"/>
    <property type="match status" value="1"/>
</dbReference>
<dbReference type="GO" id="GO:0051539">
    <property type="term" value="F:4 iron, 4 sulfur cluster binding"/>
    <property type="evidence" value="ECO:0007669"/>
    <property type="project" value="UniProtKB-KW"/>
</dbReference>
<protein>
    <submittedName>
        <fullName evidence="13">4Fe-4S dicluster domain-containing protein</fullName>
    </submittedName>
</protein>
<dbReference type="GO" id="GO:0005886">
    <property type="term" value="C:plasma membrane"/>
    <property type="evidence" value="ECO:0007669"/>
    <property type="project" value="UniProtKB-SubCell"/>
</dbReference>
<keyword evidence="2" id="KW-1003">Cell membrane</keyword>